<keyword evidence="3" id="KW-0143">Chaperone</keyword>
<dbReference type="GO" id="GO:0005737">
    <property type="term" value="C:cytoplasm"/>
    <property type="evidence" value="ECO:0007669"/>
    <property type="project" value="TreeGrafter"/>
</dbReference>
<keyword evidence="7" id="KW-1185">Reference proteome</keyword>
<dbReference type="InterPro" id="IPR027417">
    <property type="entry name" value="P-loop_NTPase"/>
</dbReference>
<dbReference type="PRINTS" id="PR00300">
    <property type="entry name" value="CLPPROTEASEA"/>
</dbReference>
<dbReference type="GO" id="GO:0008233">
    <property type="term" value="F:peptidase activity"/>
    <property type="evidence" value="ECO:0007669"/>
    <property type="project" value="UniProtKB-KW"/>
</dbReference>
<dbReference type="Proteomes" id="UP000069902">
    <property type="component" value="Chromosome cPNK"/>
</dbReference>
<feature type="domain" description="AAA+ ATPase" evidence="4">
    <location>
        <begin position="76"/>
        <end position="220"/>
    </location>
</feature>
<dbReference type="GO" id="GO:0006508">
    <property type="term" value="P:proteolysis"/>
    <property type="evidence" value="ECO:0007669"/>
    <property type="project" value="UniProtKB-KW"/>
</dbReference>
<dbReference type="Pfam" id="PF10431">
    <property type="entry name" value="ClpB_D2-small"/>
    <property type="match status" value="1"/>
</dbReference>
<keyword evidence="2 6" id="KW-0067">ATP-binding</keyword>
<gene>
    <name evidence="6" type="primary">clpb1</name>
    <name evidence="6" type="ORF">PNK_0244</name>
</gene>
<keyword evidence="1" id="KW-0547">Nucleotide-binding</keyword>
<proteinExistence type="predicted"/>
<dbReference type="SMART" id="SM01086">
    <property type="entry name" value="ClpB_D2-small"/>
    <property type="match status" value="1"/>
</dbReference>
<evidence type="ECO:0000256" key="1">
    <source>
        <dbReference type="ARBA" id="ARBA00022741"/>
    </source>
</evidence>
<dbReference type="EMBL" id="LN879502">
    <property type="protein sequence ID" value="CUI15881.1"/>
    <property type="molecule type" value="Genomic_DNA"/>
</dbReference>
<dbReference type="AlphaFoldDB" id="A0A0U5J729"/>
<dbReference type="GO" id="GO:0016887">
    <property type="term" value="F:ATP hydrolysis activity"/>
    <property type="evidence" value="ECO:0007669"/>
    <property type="project" value="InterPro"/>
</dbReference>
<organism evidence="6 7">
    <name type="scientific">Candidatus Protochlamydia naegleriophila</name>
    <dbReference type="NCBI Taxonomy" id="389348"/>
    <lineage>
        <taxon>Bacteria</taxon>
        <taxon>Pseudomonadati</taxon>
        <taxon>Chlamydiota</taxon>
        <taxon>Chlamydiia</taxon>
        <taxon>Parachlamydiales</taxon>
        <taxon>Parachlamydiaceae</taxon>
        <taxon>Candidatus Protochlamydia</taxon>
    </lineage>
</organism>
<evidence type="ECO:0000259" key="4">
    <source>
        <dbReference type="SMART" id="SM00382"/>
    </source>
</evidence>
<dbReference type="InterPro" id="IPR050130">
    <property type="entry name" value="ClpA_ClpB"/>
</dbReference>
<dbReference type="CDD" id="cd19499">
    <property type="entry name" value="RecA-like_ClpB_Hsp104-like"/>
    <property type="match status" value="1"/>
</dbReference>
<dbReference type="Gene3D" id="3.40.50.300">
    <property type="entry name" value="P-loop containing nucleotide triphosphate hydrolases"/>
    <property type="match status" value="1"/>
</dbReference>
<accession>A0A0U5J729</accession>
<dbReference type="Gene3D" id="1.10.8.60">
    <property type="match status" value="1"/>
</dbReference>
<evidence type="ECO:0000313" key="6">
    <source>
        <dbReference type="EMBL" id="CUI15881.1"/>
    </source>
</evidence>
<dbReference type="InterPro" id="IPR001270">
    <property type="entry name" value="ClpA/B"/>
</dbReference>
<dbReference type="GO" id="GO:0005524">
    <property type="term" value="F:ATP binding"/>
    <property type="evidence" value="ECO:0007669"/>
    <property type="project" value="UniProtKB-KW"/>
</dbReference>
<keyword evidence="6" id="KW-0378">Hydrolase</keyword>
<protein>
    <submittedName>
        <fullName evidence="6">ATP-dependent Clp protease, ATP-binding subunit ClpB</fullName>
    </submittedName>
</protein>
<dbReference type="KEGG" id="pnl:PNK_0244"/>
<feature type="domain" description="Clp ATPase C-terminal" evidence="5">
    <location>
        <begin position="243"/>
        <end position="333"/>
    </location>
</feature>
<name>A0A0U5J729_9BACT</name>
<evidence type="ECO:0000259" key="5">
    <source>
        <dbReference type="SMART" id="SM01086"/>
    </source>
</evidence>
<evidence type="ECO:0000256" key="3">
    <source>
        <dbReference type="ARBA" id="ARBA00023186"/>
    </source>
</evidence>
<dbReference type="InParanoid" id="A0A0U5J729"/>
<sequence length="341" mass="38459">MRSEILNAEGPVYSEWMVQGWWPWSPAKELEETPAPNILDLEANLSQKIIGQKQAVRMTTDALLCHYAGIQDPSKPIAAFLYIGPTGVGKTELAKELACQLFQDEARLLRFDMSEYKGHEGLNRLIGISHGYKESEKGGILSNAILKQPRSIVLLDEIEKSDETVRSLFLHIFDEGYFTSATGQYIDCRNCLFIATTNIGSKIILAQHPFSYEEALYVVEEELIKALSPEFYNRIEPVVFHGLTPEMVEAIARLKLNALAKNIFKQKQVMISFDESVVQYVQAKGYHEQLGARPLQRVIKYDLAALIAKAFLNEPYEPGDRMRISYTGSECIVSREGCESL</sequence>
<evidence type="ECO:0000313" key="7">
    <source>
        <dbReference type="Proteomes" id="UP000069902"/>
    </source>
</evidence>
<dbReference type="Pfam" id="PF07724">
    <property type="entry name" value="AAA_2"/>
    <property type="match status" value="1"/>
</dbReference>
<keyword evidence="6" id="KW-0645">Protease</keyword>
<dbReference type="PATRIC" id="fig|389348.3.peg.276"/>
<dbReference type="InterPro" id="IPR003593">
    <property type="entry name" value="AAA+_ATPase"/>
</dbReference>
<dbReference type="InterPro" id="IPR019489">
    <property type="entry name" value="Clp_ATPase_C"/>
</dbReference>
<dbReference type="PANTHER" id="PTHR11638:SF18">
    <property type="entry name" value="HEAT SHOCK PROTEIN 104"/>
    <property type="match status" value="1"/>
</dbReference>
<dbReference type="PANTHER" id="PTHR11638">
    <property type="entry name" value="ATP-DEPENDENT CLP PROTEASE"/>
    <property type="match status" value="1"/>
</dbReference>
<dbReference type="STRING" id="389348.PNK_0244"/>
<reference evidence="7" key="1">
    <citation type="submission" date="2015-09" db="EMBL/GenBank/DDBJ databases">
        <authorList>
            <person name="Bertelli C."/>
        </authorList>
    </citation>
    <scope>NUCLEOTIDE SEQUENCE [LARGE SCALE GENOMIC DNA]</scope>
    <source>
        <strain evidence="7">KNic</strain>
    </source>
</reference>
<dbReference type="InterPro" id="IPR003959">
    <property type="entry name" value="ATPase_AAA_core"/>
</dbReference>
<evidence type="ECO:0000256" key="2">
    <source>
        <dbReference type="ARBA" id="ARBA00022840"/>
    </source>
</evidence>
<dbReference type="RefSeq" id="WP_158021658.1">
    <property type="nucleotide sequence ID" value="NZ_LN879502.1"/>
</dbReference>
<dbReference type="SMART" id="SM00382">
    <property type="entry name" value="AAA"/>
    <property type="match status" value="1"/>
</dbReference>
<dbReference type="GO" id="GO:0034605">
    <property type="term" value="P:cellular response to heat"/>
    <property type="evidence" value="ECO:0007669"/>
    <property type="project" value="TreeGrafter"/>
</dbReference>
<dbReference type="SUPFAM" id="SSF52540">
    <property type="entry name" value="P-loop containing nucleoside triphosphate hydrolases"/>
    <property type="match status" value="1"/>
</dbReference>